<dbReference type="Pfam" id="PF00866">
    <property type="entry name" value="Ring_hydroxyl_B"/>
    <property type="match status" value="1"/>
</dbReference>
<dbReference type="KEGG" id="mfre:EXE63_01920"/>
<keyword evidence="2" id="KW-0560">Oxidoreductase</keyword>
<evidence type="ECO:0000313" key="4">
    <source>
        <dbReference type="Proteomes" id="UP000501849"/>
    </source>
</evidence>
<dbReference type="InterPro" id="IPR032710">
    <property type="entry name" value="NTF2-like_dom_sf"/>
</dbReference>
<dbReference type="GO" id="GO:0051213">
    <property type="term" value="F:dioxygenase activity"/>
    <property type="evidence" value="ECO:0007669"/>
    <property type="project" value="UniProtKB-KW"/>
</dbReference>
<evidence type="ECO:0000256" key="1">
    <source>
        <dbReference type="ARBA" id="ARBA00009570"/>
    </source>
</evidence>
<name>A0A6H0RX79_9MYCO</name>
<dbReference type="PANTHER" id="PTHR41534:SF2">
    <property type="entry name" value="3-PHENYLPROPIONATE_CINNAMIC ACID DIOXYGENASE SUBUNIT BETA"/>
    <property type="match status" value="1"/>
</dbReference>
<dbReference type="RefSeq" id="WP_168140556.1">
    <property type="nucleotide sequence ID" value="NZ_CP038798.1"/>
</dbReference>
<dbReference type="GO" id="GO:0019380">
    <property type="term" value="P:3-phenylpropionate catabolic process"/>
    <property type="evidence" value="ECO:0007669"/>
    <property type="project" value="TreeGrafter"/>
</dbReference>
<proteinExistence type="inferred from homology"/>
<dbReference type="PANTHER" id="PTHR41534">
    <property type="entry name" value="BLR3401 PROTEIN"/>
    <property type="match status" value="1"/>
</dbReference>
<geneLocation type="plasmid" evidence="3 4">
    <name>unnamed2</name>
</geneLocation>
<keyword evidence="3" id="KW-0614">Plasmid</keyword>
<accession>A0A6H0RX79</accession>
<organism evidence="3 4">
    <name type="scientific">Mycolicibacterium frederiksbergense</name>
    <dbReference type="NCBI Taxonomy" id="117567"/>
    <lineage>
        <taxon>Bacteria</taxon>
        <taxon>Bacillati</taxon>
        <taxon>Actinomycetota</taxon>
        <taxon>Actinomycetes</taxon>
        <taxon>Mycobacteriales</taxon>
        <taxon>Mycobacteriaceae</taxon>
        <taxon>Mycolicibacterium</taxon>
    </lineage>
</organism>
<dbReference type="Proteomes" id="UP000501849">
    <property type="component" value="Plasmid unnamed2"/>
</dbReference>
<dbReference type="Gene3D" id="3.10.450.50">
    <property type="match status" value="1"/>
</dbReference>
<keyword evidence="3" id="KW-0223">Dioxygenase</keyword>
<protein>
    <submittedName>
        <fullName evidence="3">Aromatic-ring-hydroxylating dioxygenase subunit beta</fullName>
    </submittedName>
</protein>
<keyword evidence="4" id="KW-1185">Reference proteome</keyword>
<dbReference type="CDD" id="cd00667">
    <property type="entry name" value="ring_hydroxylating_dioxygenases_beta"/>
    <property type="match status" value="1"/>
</dbReference>
<comment type="similarity">
    <text evidence="1">Belongs to the bacterial ring-hydroxylating dioxygenase beta subunit family.</text>
</comment>
<evidence type="ECO:0000313" key="3">
    <source>
        <dbReference type="EMBL" id="QIV79813.1"/>
    </source>
</evidence>
<sequence>MTITTSKWELKLEVEDFLAREAHLLDERRFEEWLDLFAEDAEYIMPLKEYVQGDVAPAGHPIIHDDKDMLRVRLAKDATGYSHSELPASMTCHLLSNIVVDEVPDCTDVLVRSMFTVRQSRKLRDEAWWAGRRIDRLRRFDGSWQIARREILLDATILPRGLSIFF</sequence>
<dbReference type="AlphaFoldDB" id="A0A6H0RX79"/>
<reference evidence="3 4" key="1">
    <citation type="submission" date="2019-04" db="EMBL/GenBank/DDBJ databases">
        <title>Draft, Whole-Genome Sequence of the Anthracene-degrading Mycobacterium frederiksbergense LB501T, Isolated from a Polycyclic Aromatic Hydrocarbon (PAH)-Contaminated Soil.</title>
        <authorList>
            <person name="Augelletti F."/>
        </authorList>
    </citation>
    <scope>NUCLEOTIDE SEQUENCE [LARGE SCALE GENOMIC DNA]</scope>
    <source>
        <strain evidence="3 4">LB 501T</strain>
        <plasmid evidence="3 4">unnamed2</plasmid>
    </source>
</reference>
<dbReference type="InterPro" id="IPR000391">
    <property type="entry name" value="Rng_hydr_dOase-bsu"/>
</dbReference>
<evidence type="ECO:0000256" key="2">
    <source>
        <dbReference type="ARBA" id="ARBA00023002"/>
    </source>
</evidence>
<dbReference type="SUPFAM" id="SSF54427">
    <property type="entry name" value="NTF2-like"/>
    <property type="match status" value="1"/>
</dbReference>
<dbReference type="EMBL" id="CP038798">
    <property type="protein sequence ID" value="QIV79813.1"/>
    <property type="molecule type" value="Genomic_DNA"/>
</dbReference>
<gene>
    <name evidence="3" type="ORF">EXE63_01920</name>
</gene>